<proteinExistence type="predicted"/>
<keyword evidence="4" id="KW-1185">Reference proteome</keyword>
<gene>
    <name evidence="3" type="ORF">GL4_1118</name>
</gene>
<dbReference type="KEGG" id="mcg:GL4_1118"/>
<dbReference type="Pfam" id="PF17289">
    <property type="entry name" value="Terminase_6C"/>
    <property type="match status" value="1"/>
</dbReference>
<dbReference type="AlphaFoldDB" id="A0A0A8K1A5"/>
<dbReference type="NCBIfam" id="TIGR01630">
    <property type="entry name" value="psiM2_ORF9"/>
    <property type="match status" value="1"/>
</dbReference>
<evidence type="ECO:0000313" key="3">
    <source>
        <dbReference type="EMBL" id="BAQ16576.1"/>
    </source>
</evidence>
<name>A0A0A8K1A5_9HYPH</name>
<keyword evidence="1" id="KW-1188">Viral release from host cell</keyword>
<evidence type="ECO:0000313" key="4">
    <source>
        <dbReference type="Proteomes" id="UP000031643"/>
    </source>
</evidence>
<feature type="domain" description="Terminase large subunit gp17-like C-terminal" evidence="2">
    <location>
        <begin position="321"/>
        <end position="464"/>
    </location>
</feature>
<dbReference type="HOGENOM" id="CLU_028165_1_0_5"/>
<evidence type="ECO:0000259" key="2">
    <source>
        <dbReference type="Pfam" id="PF17289"/>
    </source>
</evidence>
<sequence>MSEARTSLLKGLRPCDLDAIFRKDLYSFVQRAFPIVSAGDRFQPNWHIEAIADALTRVLDGEIKRLIITVPPRSLKSICASVAFPAFVLGHDPTRRIICVSYSEGLARKHANDFRALVRSPFYLNLFRSTRVSAAKDTELEVMTTARGFRYATSVGGTLTGRGGNLLIIDDPMKPQDAHSENARENLKQWYANTLVPRLDSKADDAIIVVMQRLHVDDLVGHLLEQDGWTELRLPAIAETDDEVRIGEDRVYRRRVGELLHPTRDSEKVLADLKHTMGSLDFAAQYQQQPVAPSGNLIKWSWFPLYDSPPAWQSGDKLIVSWDTAMSASELADYSACVVLQARAETVWILDVLRERLDYPDLRRRAIELHRRWQMPRSYSLVIEEKGSGMSLIQDLKREGVHAIGVKPTQDKVLRMSAHTARIEAGSVYLPRQAGWLDDFRHELMAFPASKHKDQVDALTQALDRAFTTKGRIRCTTVRCY</sequence>
<dbReference type="EMBL" id="AP014648">
    <property type="protein sequence ID" value="BAQ16576.1"/>
    <property type="molecule type" value="Genomic_DNA"/>
</dbReference>
<organism evidence="3 4">
    <name type="scientific">Methyloceanibacter caenitepidi</name>
    <dbReference type="NCBI Taxonomy" id="1384459"/>
    <lineage>
        <taxon>Bacteria</taxon>
        <taxon>Pseudomonadati</taxon>
        <taxon>Pseudomonadota</taxon>
        <taxon>Alphaproteobacteria</taxon>
        <taxon>Hyphomicrobiales</taxon>
        <taxon>Hyphomicrobiaceae</taxon>
        <taxon>Methyloceanibacter</taxon>
    </lineage>
</organism>
<reference evidence="3 4" key="1">
    <citation type="submission" date="2014-09" db="EMBL/GenBank/DDBJ databases">
        <title>Genome sequencing of Methyloceanibacter caenitepidi Gela4.</title>
        <authorList>
            <person name="Takeuchi M."/>
            <person name="Susumu S."/>
            <person name="Kamagata Y."/>
            <person name="Oshima K."/>
            <person name="Hattori M."/>
            <person name="Iwasaki W."/>
        </authorList>
    </citation>
    <scope>NUCLEOTIDE SEQUENCE [LARGE SCALE GENOMIC DNA]</scope>
    <source>
        <strain evidence="3 4">Gela4</strain>
    </source>
</reference>
<dbReference type="Proteomes" id="UP000031643">
    <property type="component" value="Chromosome"/>
</dbReference>
<dbReference type="OrthoDB" id="9771580at2"/>
<evidence type="ECO:0000256" key="1">
    <source>
        <dbReference type="ARBA" id="ARBA00022612"/>
    </source>
</evidence>
<dbReference type="Gene3D" id="3.30.420.240">
    <property type="match status" value="1"/>
</dbReference>
<dbReference type="STRING" id="1384459.GL4_1118"/>
<accession>A0A0A8K1A5</accession>
<dbReference type="InterPro" id="IPR035421">
    <property type="entry name" value="Terminase_6C"/>
</dbReference>
<protein>
    <submittedName>
        <fullName evidence="3">Phage-related protein</fullName>
    </submittedName>
</protein>
<dbReference type="InterPro" id="IPR006517">
    <property type="entry name" value="Phage_terminase_lsu-like_C"/>
</dbReference>